<evidence type="ECO:0000313" key="1">
    <source>
        <dbReference type="EMBL" id="KAI3761864.1"/>
    </source>
</evidence>
<reference evidence="2" key="1">
    <citation type="journal article" date="2022" name="Mol. Ecol. Resour.">
        <title>The genomes of chicory, endive, great burdock and yacon provide insights into Asteraceae palaeo-polyploidization history and plant inulin production.</title>
        <authorList>
            <person name="Fan W."/>
            <person name="Wang S."/>
            <person name="Wang H."/>
            <person name="Wang A."/>
            <person name="Jiang F."/>
            <person name="Liu H."/>
            <person name="Zhao H."/>
            <person name="Xu D."/>
            <person name="Zhang Y."/>
        </authorList>
    </citation>
    <scope>NUCLEOTIDE SEQUENCE [LARGE SCALE GENOMIC DNA]</scope>
    <source>
        <strain evidence="2">cv. Yunnan</strain>
    </source>
</reference>
<accession>A0ACB9ESD7</accession>
<gene>
    <name evidence="1" type="ORF">L1987_52286</name>
</gene>
<sequence>MGKVSQRNKASMKSKQKLQIHGSKKYLKPVALAQICNSKASATASTPCLDLGKKRVAVLDAENVGCSVLCQNKSGNGSPVILSPERLRCGYAAGPVDLLKENNLQRTPRPDEGKADYESMLESLPMELLVKILCHLHHDQLRAVFHVSERIRTAVTIARKFHFNYTTPDRARQEMLNTMTPVPTQHWPFVSKEDEKRKDMFSLLEKFYYILTYWNCIAVSSWQTTISRIGLAVVDENEKVGVCSEFVITWSINHTSGGGILLAVAQQQQPTPSPTQDRIGGILGGGGRAQQVMQCFTGCGQEIVGCGVTCTLGSSQSIAPCFMDCGLSNFVCMNSCFQPSIPDVVAFIPGPTPQPAPMY</sequence>
<name>A0ACB9ESD7_9ASTR</name>
<protein>
    <submittedName>
        <fullName evidence="1">Uncharacterized protein</fullName>
    </submittedName>
</protein>
<keyword evidence="2" id="KW-1185">Reference proteome</keyword>
<comment type="caution">
    <text evidence="1">The sequence shown here is derived from an EMBL/GenBank/DDBJ whole genome shotgun (WGS) entry which is preliminary data.</text>
</comment>
<proteinExistence type="predicted"/>
<dbReference type="EMBL" id="CM042034">
    <property type="protein sequence ID" value="KAI3761864.1"/>
    <property type="molecule type" value="Genomic_DNA"/>
</dbReference>
<dbReference type="Proteomes" id="UP001056120">
    <property type="component" value="Linkage Group LG17"/>
</dbReference>
<organism evidence="1 2">
    <name type="scientific">Smallanthus sonchifolius</name>
    <dbReference type="NCBI Taxonomy" id="185202"/>
    <lineage>
        <taxon>Eukaryota</taxon>
        <taxon>Viridiplantae</taxon>
        <taxon>Streptophyta</taxon>
        <taxon>Embryophyta</taxon>
        <taxon>Tracheophyta</taxon>
        <taxon>Spermatophyta</taxon>
        <taxon>Magnoliopsida</taxon>
        <taxon>eudicotyledons</taxon>
        <taxon>Gunneridae</taxon>
        <taxon>Pentapetalae</taxon>
        <taxon>asterids</taxon>
        <taxon>campanulids</taxon>
        <taxon>Asterales</taxon>
        <taxon>Asteraceae</taxon>
        <taxon>Asteroideae</taxon>
        <taxon>Heliantheae alliance</taxon>
        <taxon>Millerieae</taxon>
        <taxon>Smallanthus</taxon>
    </lineage>
</organism>
<evidence type="ECO:0000313" key="2">
    <source>
        <dbReference type="Proteomes" id="UP001056120"/>
    </source>
</evidence>
<reference evidence="1 2" key="2">
    <citation type="journal article" date="2022" name="Mol. Ecol. Resour.">
        <title>The genomes of chicory, endive, great burdock and yacon provide insights into Asteraceae paleo-polyploidization history and plant inulin production.</title>
        <authorList>
            <person name="Fan W."/>
            <person name="Wang S."/>
            <person name="Wang H."/>
            <person name="Wang A."/>
            <person name="Jiang F."/>
            <person name="Liu H."/>
            <person name="Zhao H."/>
            <person name="Xu D."/>
            <person name="Zhang Y."/>
        </authorList>
    </citation>
    <scope>NUCLEOTIDE SEQUENCE [LARGE SCALE GENOMIC DNA]</scope>
    <source>
        <strain evidence="2">cv. Yunnan</strain>
        <tissue evidence="1">Leaves</tissue>
    </source>
</reference>